<evidence type="ECO:0000313" key="7">
    <source>
        <dbReference type="Proteomes" id="UP000677812"/>
    </source>
</evidence>
<dbReference type="Proteomes" id="UP000677812">
    <property type="component" value="Unassembled WGS sequence"/>
</dbReference>
<evidence type="ECO:0000256" key="2">
    <source>
        <dbReference type="ARBA" id="ARBA00022692"/>
    </source>
</evidence>
<dbReference type="InterPro" id="IPR012451">
    <property type="entry name" value="DUF1656"/>
</dbReference>
<dbReference type="EMBL" id="JAGRQH010000003">
    <property type="protein sequence ID" value="MBR0559814.1"/>
    <property type="molecule type" value="Genomic_DNA"/>
</dbReference>
<evidence type="ECO:0000256" key="1">
    <source>
        <dbReference type="ARBA" id="ARBA00022475"/>
    </source>
</evidence>
<protein>
    <submittedName>
        <fullName evidence="6">DUF1656 domain-containing protein</fullName>
    </submittedName>
</protein>
<evidence type="ECO:0000256" key="4">
    <source>
        <dbReference type="ARBA" id="ARBA00023136"/>
    </source>
</evidence>
<keyword evidence="1" id="KW-1003">Cell membrane</keyword>
<keyword evidence="2 5" id="KW-0812">Transmembrane</keyword>
<accession>A0ABS5E7D0</accession>
<keyword evidence="3 5" id="KW-1133">Transmembrane helix</keyword>
<dbReference type="RefSeq" id="WP_211681601.1">
    <property type="nucleotide sequence ID" value="NZ_JAGRQH010000003.1"/>
</dbReference>
<dbReference type="Pfam" id="PF07869">
    <property type="entry name" value="DUF1656"/>
    <property type="match status" value="1"/>
</dbReference>
<proteinExistence type="predicted"/>
<evidence type="ECO:0000313" key="6">
    <source>
        <dbReference type="EMBL" id="MBR0559814.1"/>
    </source>
</evidence>
<evidence type="ECO:0000256" key="5">
    <source>
        <dbReference type="SAM" id="Phobius"/>
    </source>
</evidence>
<evidence type="ECO:0000256" key="3">
    <source>
        <dbReference type="ARBA" id="ARBA00022989"/>
    </source>
</evidence>
<reference evidence="6 7" key="1">
    <citation type="submission" date="2021-04" db="EMBL/GenBank/DDBJ databases">
        <title>The complete genome sequence of Neokomagataea sp. TBRC 2177.</title>
        <authorList>
            <person name="Charoenyingcharoen P."/>
            <person name="Yukphan P."/>
        </authorList>
    </citation>
    <scope>NUCLEOTIDE SEQUENCE [LARGE SCALE GENOMIC DNA]</scope>
    <source>
        <strain evidence="6 7">TBRC 2177</strain>
    </source>
</reference>
<organism evidence="6 7">
    <name type="scientific">Neokomagataea anthophila</name>
    <dbReference type="NCBI Taxonomy" id="2826925"/>
    <lineage>
        <taxon>Bacteria</taxon>
        <taxon>Pseudomonadati</taxon>
        <taxon>Pseudomonadota</taxon>
        <taxon>Alphaproteobacteria</taxon>
        <taxon>Acetobacterales</taxon>
        <taxon>Acetobacteraceae</taxon>
        <taxon>Neokomagataea</taxon>
    </lineage>
</organism>
<gene>
    <name evidence="6" type="ORF">KB213_07080</name>
</gene>
<sequence>MLAEFDIFGVFVAPISVYALIALAVTLVFRRILWKTGLLTWFWHVPLFEIAFFVCTLCLLLMYV</sequence>
<keyword evidence="4 5" id="KW-0472">Membrane</keyword>
<keyword evidence="7" id="KW-1185">Reference proteome</keyword>
<comment type="caution">
    <text evidence="6">The sequence shown here is derived from an EMBL/GenBank/DDBJ whole genome shotgun (WGS) entry which is preliminary data.</text>
</comment>
<feature type="transmembrane region" description="Helical" evidence="5">
    <location>
        <begin position="7"/>
        <end position="29"/>
    </location>
</feature>
<feature type="transmembrane region" description="Helical" evidence="5">
    <location>
        <begin position="41"/>
        <end position="63"/>
    </location>
</feature>
<name>A0ABS5E7D0_9PROT</name>